<keyword evidence="4" id="KW-0547">Nucleotide-binding</keyword>
<organism evidence="10 11">
    <name type="scientific">Actinomortierella ambigua</name>
    <dbReference type="NCBI Taxonomy" id="1343610"/>
    <lineage>
        <taxon>Eukaryota</taxon>
        <taxon>Fungi</taxon>
        <taxon>Fungi incertae sedis</taxon>
        <taxon>Mucoromycota</taxon>
        <taxon>Mortierellomycotina</taxon>
        <taxon>Mortierellomycetes</taxon>
        <taxon>Mortierellales</taxon>
        <taxon>Mortierellaceae</taxon>
        <taxon>Actinomortierella</taxon>
    </lineage>
</organism>
<comment type="caution">
    <text evidence="10">The sequence shown here is derived from an EMBL/GenBank/DDBJ whole genome shotgun (WGS) entry which is preliminary data.</text>
</comment>
<dbReference type="InterPro" id="IPR036546">
    <property type="entry name" value="MED15_KIX"/>
</dbReference>
<dbReference type="Pfam" id="PF16987">
    <property type="entry name" value="KIX_2"/>
    <property type="match status" value="1"/>
</dbReference>
<keyword evidence="7" id="KW-0539">Nucleus</keyword>
<keyword evidence="3" id="KW-0808">Transferase</keyword>
<dbReference type="Pfam" id="PF05397">
    <property type="entry name" value="Med15_fungi"/>
    <property type="match status" value="1"/>
</dbReference>
<feature type="region of interest" description="Disordered" evidence="8">
    <location>
        <begin position="175"/>
        <end position="220"/>
    </location>
</feature>
<feature type="compositionally biased region" description="Low complexity" evidence="8">
    <location>
        <begin position="1077"/>
        <end position="1087"/>
    </location>
</feature>
<feature type="compositionally biased region" description="Low complexity" evidence="8">
    <location>
        <begin position="175"/>
        <end position="187"/>
    </location>
</feature>
<feature type="compositionally biased region" description="Low complexity" evidence="8">
    <location>
        <begin position="692"/>
        <end position="708"/>
    </location>
</feature>
<name>A0A9P6UCB8_9FUNG</name>
<dbReference type="OrthoDB" id="1938591at2759"/>
<feature type="region of interest" description="Disordered" evidence="8">
    <location>
        <begin position="674"/>
        <end position="716"/>
    </location>
</feature>
<dbReference type="GO" id="GO:0006357">
    <property type="term" value="P:regulation of transcription by RNA polymerase II"/>
    <property type="evidence" value="ECO:0007669"/>
    <property type="project" value="InterPro"/>
</dbReference>
<dbReference type="EMBL" id="JAAAJB010000040">
    <property type="protein sequence ID" value="KAG0268828.1"/>
    <property type="molecule type" value="Genomic_DNA"/>
</dbReference>
<feature type="compositionally biased region" description="Low complexity" evidence="8">
    <location>
        <begin position="398"/>
        <end position="442"/>
    </location>
</feature>
<keyword evidence="6" id="KW-0067">ATP-binding</keyword>
<evidence type="ECO:0000313" key="11">
    <source>
        <dbReference type="Proteomes" id="UP000807716"/>
    </source>
</evidence>
<reference evidence="10" key="1">
    <citation type="journal article" date="2020" name="Fungal Divers.">
        <title>Resolving the Mortierellaceae phylogeny through synthesis of multi-gene phylogenetics and phylogenomics.</title>
        <authorList>
            <person name="Vandepol N."/>
            <person name="Liber J."/>
            <person name="Desiro A."/>
            <person name="Na H."/>
            <person name="Kennedy M."/>
            <person name="Barry K."/>
            <person name="Grigoriev I.V."/>
            <person name="Miller A.N."/>
            <person name="O'Donnell K."/>
            <person name="Stajich J.E."/>
            <person name="Bonito G."/>
        </authorList>
    </citation>
    <scope>NUCLEOTIDE SEQUENCE</scope>
    <source>
        <strain evidence="10">BC1065</strain>
    </source>
</reference>
<feature type="compositionally biased region" description="Low complexity" evidence="8">
    <location>
        <begin position="834"/>
        <end position="876"/>
    </location>
</feature>
<dbReference type="InterPro" id="IPR036529">
    <property type="entry name" value="KIX_dom_sf"/>
</dbReference>
<dbReference type="GO" id="GO:0004674">
    <property type="term" value="F:protein serine/threonine kinase activity"/>
    <property type="evidence" value="ECO:0007669"/>
    <property type="project" value="UniProtKB-KW"/>
</dbReference>
<evidence type="ECO:0000256" key="8">
    <source>
        <dbReference type="SAM" id="MobiDB-lite"/>
    </source>
</evidence>
<protein>
    <submittedName>
        <fullName evidence="10">Mediator complex subunit</fullName>
    </submittedName>
</protein>
<feature type="domain" description="Mediator complex subunit 15 KIX" evidence="9">
    <location>
        <begin position="45"/>
        <end position="121"/>
    </location>
</feature>
<gene>
    <name evidence="10" type="primary">GAL11</name>
    <name evidence="10" type="ORF">DFQ27_005615</name>
</gene>
<dbReference type="GO" id="GO:0003712">
    <property type="term" value="F:transcription coregulator activity"/>
    <property type="evidence" value="ECO:0007669"/>
    <property type="project" value="InterPro"/>
</dbReference>
<evidence type="ECO:0000313" key="10">
    <source>
        <dbReference type="EMBL" id="KAG0268828.1"/>
    </source>
</evidence>
<dbReference type="GO" id="GO:0035556">
    <property type="term" value="P:intracellular signal transduction"/>
    <property type="evidence" value="ECO:0007669"/>
    <property type="project" value="TreeGrafter"/>
</dbReference>
<dbReference type="Gene3D" id="1.10.246.20">
    <property type="entry name" value="Coactivator CBP, KIX domain"/>
    <property type="match status" value="1"/>
</dbReference>
<evidence type="ECO:0000256" key="4">
    <source>
        <dbReference type="ARBA" id="ARBA00022741"/>
    </source>
</evidence>
<feature type="compositionally biased region" description="Low complexity" evidence="8">
    <location>
        <begin position="28"/>
        <end position="38"/>
    </location>
</feature>
<feature type="region of interest" description="Disordered" evidence="8">
    <location>
        <begin position="28"/>
        <end position="51"/>
    </location>
</feature>
<comment type="subcellular location">
    <subcellularLocation>
        <location evidence="1">Nucleus</location>
    </subcellularLocation>
</comment>
<keyword evidence="11" id="KW-1185">Reference proteome</keyword>
<dbReference type="AlphaFoldDB" id="A0A9P6UCB8"/>
<evidence type="ECO:0000259" key="9">
    <source>
        <dbReference type="Pfam" id="PF16987"/>
    </source>
</evidence>
<evidence type="ECO:0000256" key="5">
    <source>
        <dbReference type="ARBA" id="ARBA00022777"/>
    </source>
</evidence>
<dbReference type="PANTHER" id="PTHR24342">
    <property type="entry name" value="SERINE/THREONINE-PROTEIN KINASE 17"/>
    <property type="match status" value="1"/>
</dbReference>
<evidence type="ECO:0000256" key="3">
    <source>
        <dbReference type="ARBA" id="ARBA00022679"/>
    </source>
</evidence>
<proteinExistence type="predicted"/>
<keyword evidence="5" id="KW-0418">Kinase</keyword>
<evidence type="ECO:0000256" key="7">
    <source>
        <dbReference type="ARBA" id="ARBA00023242"/>
    </source>
</evidence>
<feature type="region of interest" description="Disordered" evidence="8">
    <location>
        <begin position="398"/>
        <end position="460"/>
    </location>
</feature>
<dbReference type="InterPro" id="IPR008626">
    <property type="entry name" value="Mediator_Med15_fun"/>
</dbReference>
<dbReference type="PANTHER" id="PTHR24342:SF14">
    <property type="entry name" value="DEATH-ASSOCIATED PROTEIN KINASE DAPK-1"/>
    <property type="match status" value="1"/>
</dbReference>
<evidence type="ECO:0000256" key="1">
    <source>
        <dbReference type="ARBA" id="ARBA00004123"/>
    </source>
</evidence>
<feature type="region of interest" description="Disordered" evidence="8">
    <location>
        <begin position="273"/>
        <end position="299"/>
    </location>
</feature>
<evidence type="ECO:0000256" key="6">
    <source>
        <dbReference type="ARBA" id="ARBA00022840"/>
    </source>
</evidence>
<dbReference type="GO" id="GO:0043065">
    <property type="term" value="P:positive regulation of apoptotic process"/>
    <property type="evidence" value="ECO:0007669"/>
    <property type="project" value="TreeGrafter"/>
</dbReference>
<feature type="compositionally biased region" description="Low complexity" evidence="8">
    <location>
        <begin position="449"/>
        <end position="460"/>
    </location>
</feature>
<feature type="compositionally biased region" description="Gly residues" evidence="8">
    <location>
        <begin position="820"/>
        <end position="833"/>
    </location>
</feature>
<dbReference type="GO" id="GO:0005524">
    <property type="term" value="F:ATP binding"/>
    <property type="evidence" value="ECO:0007669"/>
    <property type="project" value="UniProtKB-KW"/>
</dbReference>
<evidence type="ECO:0000256" key="2">
    <source>
        <dbReference type="ARBA" id="ARBA00022527"/>
    </source>
</evidence>
<feature type="region of interest" description="Disordered" evidence="8">
    <location>
        <begin position="1072"/>
        <end position="1092"/>
    </location>
</feature>
<accession>A0A9P6UCB8</accession>
<dbReference type="GO" id="GO:0016592">
    <property type="term" value="C:mediator complex"/>
    <property type="evidence" value="ECO:0007669"/>
    <property type="project" value="InterPro"/>
</dbReference>
<sequence>MNQQPHHLFGQELLQQQQQALQQQQLQLQQQQQQQRPQQPIPGQPDWRQELSNDDRVGLIKRLYEALKVLSPMIEDTKIMELAKAFENVQFQRSVSKAEYAMAYTKKLNQIKAQIAANIRQAQQPGQAQAPQSLPNVAAAAAAAAAALPSNATPQQQQVFQMLQQRLLQQQQQQQQQHHLQQQQQQQPGQTVSAAFQPPQTPVPQQQPNPQQAFAQLQQRQLQQQAGQLNQQLLNHTLQQQQQQTPQQNTSVPQTIISTPTMPASMIPLTTQQPQTLTTPPQQPQSTPQPVQQRLQQQHQQQQQQQFALAQLQQQQQQQQQLLQQQQQQQQQNQLQAQQNQLQAQQQLHVAQMSGAMTNTIGAPSASLLAGTDVHNANAIQNARSPRQLQQSLQQGQLFNQQHQPQPQPQQTPQQPVPQTLAPPQQAQPIAQPGGMPLQGQPGFPPAAAPAVPGAPGAPGVVRTPITPAIRAQATAQVQSLLEKFQSNRARSTIITDLTDEQKNQVKELVAQTMQLYMKVDQLLPLFLALTGSKDLTLRLIFMKFVFQDQLEALPKDQYTISPENLLKLKDHMHRYFMWVRTEVGQLNPGVGMAQPGAVASQAPNTTVPQPGVATTANPMMNNIFTANGQANPGTTAAAAAAAATAATAAAAAAGPTQGSPVASGAGVALKPRLTPADLKLPPPKKGTNNAPSPSSTFPTSPHSGSTPASTVTTPNLPNQLATAAAAGGTPVIAAATASGAPVPGAPDTTASPKNMVQSAVSPNNNIINAAAAAAADIGKGPDGANPTSAQLLSVHRARQQQQQTFLRLQQQAQQQQLLQGGGPGGALQGAVGGAQTSVPGGSAAAAGATGGPATTTTTTTAATATAGGARPPGVAPTLETMTKEELIQQVQAVQRMITANALPANQILNLKLQLQRVQVELAKPHRQEQQPRFGAAVQHGINMAAAAITLAAAAAAAAATGGGEATGAALVAGAIPPVTTATATMQGVAVAPMTPSPATTSSGATPPVAMSSVAAAAATTTATTAPPASDMTPQLKELQFIQQQHHKPVIPHLMEPLEYLASAYTNLTKLDDHHTQQQQQQQQQQQAPQDASIARGAQFMLNNVFEGFVGKRVGNGPGKDMYDLDPRTARKRQRMMDGAGGAKAQRTTSYSDTKVAEELLSKDWGLADASISSFLDWAGEVSL</sequence>
<keyword evidence="2" id="KW-0723">Serine/threonine-protein kinase</keyword>
<feature type="compositionally biased region" description="Low complexity" evidence="8">
    <location>
        <begin position="208"/>
        <end position="220"/>
    </location>
</feature>
<dbReference type="Proteomes" id="UP000807716">
    <property type="component" value="Unassembled WGS sequence"/>
</dbReference>
<feature type="region of interest" description="Disordered" evidence="8">
    <location>
        <begin position="817"/>
        <end position="876"/>
    </location>
</feature>